<reference evidence="1" key="1">
    <citation type="submission" date="2014-09" db="EMBL/GenBank/DDBJ databases">
        <authorList>
            <person name="Magalhaes I.L.F."/>
            <person name="Oliveira U."/>
            <person name="Santos F.R."/>
            <person name="Vidigal T.H.D.A."/>
            <person name="Brescovit A.D."/>
            <person name="Santos A.J."/>
        </authorList>
    </citation>
    <scope>NUCLEOTIDE SEQUENCE</scope>
    <source>
        <tissue evidence="1">Shoot tissue taken approximately 20 cm above the soil surface</tissue>
    </source>
</reference>
<evidence type="ECO:0000313" key="1">
    <source>
        <dbReference type="EMBL" id="JAE37530.1"/>
    </source>
</evidence>
<reference evidence="1" key="2">
    <citation type="journal article" date="2015" name="Data Brief">
        <title>Shoot transcriptome of the giant reed, Arundo donax.</title>
        <authorList>
            <person name="Barrero R.A."/>
            <person name="Guerrero F.D."/>
            <person name="Moolhuijzen P."/>
            <person name="Goolsby J.A."/>
            <person name="Tidwell J."/>
            <person name="Bellgard S.E."/>
            <person name="Bellgard M.I."/>
        </authorList>
    </citation>
    <scope>NUCLEOTIDE SEQUENCE</scope>
    <source>
        <tissue evidence="1">Shoot tissue taken approximately 20 cm above the soil surface</tissue>
    </source>
</reference>
<dbReference type="EMBL" id="GBRH01160366">
    <property type="protein sequence ID" value="JAE37530.1"/>
    <property type="molecule type" value="Transcribed_RNA"/>
</dbReference>
<name>A0A0A9HK29_ARUDO</name>
<dbReference type="AlphaFoldDB" id="A0A0A9HK29"/>
<sequence>MLASCLLACCLHSCTILLHIFVASSLGAVHAKC</sequence>
<proteinExistence type="predicted"/>
<protein>
    <submittedName>
        <fullName evidence="1">Uncharacterized protein</fullName>
    </submittedName>
</protein>
<accession>A0A0A9HK29</accession>
<organism evidence="1">
    <name type="scientific">Arundo donax</name>
    <name type="common">Giant reed</name>
    <name type="synonym">Donax arundinaceus</name>
    <dbReference type="NCBI Taxonomy" id="35708"/>
    <lineage>
        <taxon>Eukaryota</taxon>
        <taxon>Viridiplantae</taxon>
        <taxon>Streptophyta</taxon>
        <taxon>Embryophyta</taxon>
        <taxon>Tracheophyta</taxon>
        <taxon>Spermatophyta</taxon>
        <taxon>Magnoliopsida</taxon>
        <taxon>Liliopsida</taxon>
        <taxon>Poales</taxon>
        <taxon>Poaceae</taxon>
        <taxon>PACMAD clade</taxon>
        <taxon>Arundinoideae</taxon>
        <taxon>Arundineae</taxon>
        <taxon>Arundo</taxon>
    </lineage>
</organism>